<organism evidence="1">
    <name type="scientific">Anguilla anguilla</name>
    <name type="common">European freshwater eel</name>
    <name type="synonym">Muraena anguilla</name>
    <dbReference type="NCBI Taxonomy" id="7936"/>
    <lineage>
        <taxon>Eukaryota</taxon>
        <taxon>Metazoa</taxon>
        <taxon>Chordata</taxon>
        <taxon>Craniata</taxon>
        <taxon>Vertebrata</taxon>
        <taxon>Euteleostomi</taxon>
        <taxon>Actinopterygii</taxon>
        <taxon>Neopterygii</taxon>
        <taxon>Teleostei</taxon>
        <taxon>Anguilliformes</taxon>
        <taxon>Anguillidae</taxon>
        <taxon>Anguilla</taxon>
    </lineage>
</organism>
<name>A0A0E9X9V2_ANGAN</name>
<sequence>MHCHFRGMGGSQSARITACYYAPAPPLVSRAPASRSVGLRSNGLPLTDVCASSTGERRCSGGECILS</sequence>
<dbReference type="AlphaFoldDB" id="A0A0E9X9V2"/>
<evidence type="ECO:0000313" key="1">
    <source>
        <dbReference type="EMBL" id="JAH99532.1"/>
    </source>
</evidence>
<accession>A0A0E9X9V2</accession>
<reference evidence="1" key="1">
    <citation type="submission" date="2014-11" db="EMBL/GenBank/DDBJ databases">
        <authorList>
            <person name="Amaro Gonzalez C."/>
        </authorList>
    </citation>
    <scope>NUCLEOTIDE SEQUENCE</scope>
</reference>
<proteinExistence type="predicted"/>
<reference evidence="1" key="2">
    <citation type="journal article" date="2015" name="Fish Shellfish Immunol.">
        <title>Early steps in the European eel (Anguilla anguilla)-Vibrio vulnificus interaction in the gills: Role of the RtxA13 toxin.</title>
        <authorList>
            <person name="Callol A."/>
            <person name="Pajuelo D."/>
            <person name="Ebbesson L."/>
            <person name="Teles M."/>
            <person name="MacKenzie S."/>
            <person name="Amaro C."/>
        </authorList>
    </citation>
    <scope>NUCLEOTIDE SEQUENCE</scope>
</reference>
<dbReference type="EMBL" id="GBXM01009045">
    <property type="protein sequence ID" value="JAH99532.1"/>
    <property type="molecule type" value="Transcribed_RNA"/>
</dbReference>
<protein>
    <submittedName>
        <fullName evidence="1">Uncharacterized protein</fullName>
    </submittedName>
</protein>